<dbReference type="AlphaFoldDB" id="A0A6N6NNA6"/>
<evidence type="ECO:0000256" key="2">
    <source>
        <dbReference type="ARBA" id="ARBA00022723"/>
    </source>
</evidence>
<dbReference type="GeneID" id="98658027"/>
<evidence type="ECO:0000313" key="6">
    <source>
        <dbReference type="EMBL" id="KAB1640370.1"/>
    </source>
</evidence>
<dbReference type="SUPFAM" id="SSF54862">
    <property type="entry name" value="4Fe-4S ferredoxins"/>
    <property type="match status" value="1"/>
</dbReference>
<evidence type="ECO:0000256" key="1">
    <source>
        <dbReference type="ARBA" id="ARBA00022485"/>
    </source>
</evidence>
<dbReference type="InterPro" id="IPR017900">
    <property type="entry name" value="4Fe4S_Fe_S_CS"/>
</dbReference>
<dbReference type="Pfam" id="PF12838">
    <property type="entry name" value="Fer4_7"/>
    <property type="match status" value="1"/>
</dbReference>
<evidence type="ECO:0000259" key="5">
    <source>
        <dbReference type="PROSITE" id="PS51379"/>
    </source>
</evidence>
<evidence type="ECO:0000256" key="4">
    <source>
        <dbReference type="ARBA" id="ARBA00023014"/>
    </source>
</evidence>
<reference evidence="6 7" key="1">
    <citation type="submission" date="2019-09" db="EMBL/GenBank/DDBJ databases">
        <title>Whole genome shotgun sequencing (WGS) of Ellagibacter isourolithinifaciens DSM 104140(T) and Adlercreutzia muris DSM 29508(T).</title>
        <authorList>
            <person name="Stoll D.A."/>
            <person name="Danylec N."/>
            <person name="Huch M."/>
        </authorList>
    </citation>
    <scope>NUCLEOTIDE SEQUENCE [LARGE SCALE GENOMIC DNA]</scope>
    <source>
        <strain evidence="6 7">DSM 104140</strain>
    </source>
</reference>
<dbReference type="Pfam" id="PF00037">
    <property type="entry name" value="Fer4"/>
    <property type="match status" value="1"/>
</dbReference>
<keyword evidence="2" id="KW-0479">Metal-binding</keyword>
<name>A0A6N6NNA6_9ACTN</name>
<dbReference type="RefSeq" id="WP_158049644.1">
    <property type="nucleotide sequence ID" value="NZ_WAJR01000013.1"/>
</dbReference>
<proteinExistence type="predicted"/>
<dbReference type="Proteomes" id="UP000468668">
    <property type="component" value="Unassembled WGS sequence"/>
</dbReference>
<feature type="domain" description="4Fe-4S ferredoxin-type" evidence="5">
    <location>
        <begin position="53"/>
        <end position="82"/>
    </location>
</feature>
<organism evidence="6 7">
    <name type="scientific">Ellagibacter isourolithinifaciens</name>
    <dbReference type="NCBI Taxonomy" id="2137581"/>
    <lineage>
        <taxon>Bacteria</taxon>
        <taxon>Bacillati</taxon>
        <taxon>Actinomycetota</taxon>
        <taxon>Coriobacteriia</taxon>
        <taxon>Eggerthellales</taxon>
        <taxon>Eggerthellaceae</taxon>
        <taxon>Ellagibacter</taxon>
    </lineage>
</organism>
<accession>A0A6N6NNA6</accession>
<evidence type="ECO:0000256" key="3">
    <source>
        <dbReference type="ARBA" id="ARBA00023004"/>
    </source>
</evidence>
<keyword evidence="1" id="KW-0004">4Fe-4S</keyword>
<dbReference type="OrthoDB" id="9803397at2"/>
<protein>
    <submittedName>
        <fullName evidence="6">4Fe-4S dicluster domain-containing protein</fullName>
    </submittedName>
</protein>
<sequence length="390" mass="41323">MPNLSDIADVAEALGGKSVLVVEKRCVAVRNRHSSCRKCIEACVADAISVGDNNVKIDPEACVSCGACTVVCPTEALVPVEPADVELASAAAEATRALGGNLSVFACARMAARREGDPDKYVSVPCLARMEESLLLQLASHGVGDVVLVDGTCSTCKFGGTSEGVTATVESANSLLAAQGSSVRVRRASEFPSEAIETSGRKSFAAARRGFFSQAGGMAKDAVKVATEKALDETLGKQNEKKELNLRELLRPDKDGGLPQFEPSRRMNALDAMDVIGQSVVPEIETRLFGSVSIDESKCRACGMCTVFCPTGALKKSEEKPASGEGSYLEFQLMECVQCNLCADTCLQKCITVSDMIATSELFDFEPRLIHLPDPPARGSLLSRLKSTGR</sequence>
<dbReference type="InterPro" id="IPR050572">
    <property type="entry name" value="Fe-S_Ferredoxin"/>
</dbReference>
<dbReference type="PROSITE" id="PS00198">
    <property type="entry name" value="4FE4S_FER_1"/>
    <property type="match status" value="2"/>
</dbReference>
<dbReference type="GO" id="GO:0046872">
    <property type="term" value="F:metal ion binding"/>
    <property type="evidence" value="ECO:0007669"/>
    <property type="project" value="UniProtKB-KW"/>
</dbReference>
<comment type="caution">
    <text evidence="6">The sequence shown here is derived from an EMBL/GenBank/DDBJ whole genome shotgun (WGS) entry which is preliminary data.</text>
</comment>
<dbReference type="GO" id="GO:0051539">
    <property type="term" value="F:4 iron, 4 sulfur cluster binding"/>
    <property type="evidence" value="ECO:0007669"/>
    <property type="project" value="UniProtKB-KW"/>
</dbReference>
<dbReference type="InterPro" id="IPR017896">
    <property type="entry name" value="4Fe4S_Fe-S-bd"/>
</dbReference>
<keyword evidence="3" id="KW-0408">Iron</keyword>
<keyword evidence="4" id="KW-0411">Iron-sulfur</keyword>
<dbReference type="PANTHER" id="PTHR43687:SF4">
    <property type="entry name" value="BLR5484 PROTEIN"/>
    <property type="match status" value="1"/>
</dbReference>
<gene>
    <name evidence="6" type="ORF">F8C90_06370</name>
</gene>
<evidence type="ECO:0000313" key="7">
    <source>
        <dbReference type="Proteomes" id="UP000468668"/>
    </source>
</evidence>
<dbReference type="Gene3D" id="3.30.70.20">
    <property type="match status" value="2"/>
</dbReference>
<feature type="domain" description="4Fe-4S ferredoxin-type" evidence="5">
    <location>
        <begin position="327"/>
        <end position="356"/>
    </location>
</feature>
<dbReference type="EMBL" id="WAJR01000013">
    <property type="protein sequence ID" value="KAB1640370.1"/>
    <property type="molecule type" value="Genomic_DNA"/>
</dbReference>
<feature type="domain" description="4Fe-4S ferredoxin-type" evidence="5">
    <location>
        <begin position="290"/>
        <end position="319"/>
    </location>
</feature>
<dbReference type="PANTHER" id="PTHR43687">
    <property type="entry name" value="ADENYLYLSULFATE REDUCTASE, BETA SUBUNIT"/>
    <property type="match status" value="1"/>
</dbReference>
<dbReference type="PROSITE" id="PS51379">
    <property type="entry name" value="4FE4S_FER_2"/>
    <property type="match status" value="3"/>
</dbReference>
<keyword evidence="7" id="KW-1185">Reference proteome</keyword>